<gene>
    <name evidence="1" type="ORF">L2716_11150</name>
</gene>
<proteinExistence type="predicted"/>
<dbReference type="Proteomes" id="UP001649381">
    <property type="component" value="Unassembled WGS sequence"/>
</dbReference>
<sequence length="50" mass="5765">MGLGSVFVIVLVLIFVVKWIRAVKENTDRQIEQNEEIIALLKELNSNPRK</sequence>
<dbReference type="RefSeq" id="WP_236334584.1">
    <property type="nucleotide sequence ID" value="NZ_JAKIJS010000001.1"/>
</dbReference>
<keyword evidence="2" id="KW-1185">Reference proteome</keyword>
<comment type="caution">
    <text evidence="1">The sequence shown here is derived from an EMBL/GenBank/DDBJ whole genome shotgun (WGS) entry which is preliminary data.</text>
</comment>
<name>A0ABS9GZV7_9BACL</name>
<reference evidence="1 2" key="1">
    <citation type="submission" date="2022-01" db="EMBL/GenBank/DDBJ databases">
        <title>Alkalihalobacillus sp. EGI L200015, a novel bacterium isolated from a salt lake sediment.</title>
        <authorList>
            <person name="Gao L."/>
            <person name="Fang B.-Z."/>
            <person name="Li W.-J."/>
        </authorList>
    </citation>
    <scope>NUCLEOTIDE SEQUENCE [LARGE SCALE GENOMIC DNA]</scope>
    <source>
        <strain evidence="1 2">KCTC 12718</strain>
    </source>
</reference>
<evidence type="ECO:0000313" key="2">
    <source>
        <dbReference type="Proteomes" id="UP001649381"/>
    </source>
</evidence>
<accession>A0ABS9GZV7</accession>
<dbReference type="EMBL" id="JAKIJS010000001">
    <property type="protein sequence ID" value="MCF6138283.1"/>
    <property type="molecule type" value="Genomic_DNA"/>
</dbReference>
<protein>
    <recommendedName>
        <fullName evidence="3">DUF4083 domain-containing protein</fullName>
    </recommendedName>
</protein>
<evidence type="ECO:0008006" key="3">
    <source>
        <dbReference type="Google" id="ProtNLM"/>
    </source>
</evidence>
<organism evidence="1 2">
    <name type="scientific">Pseudalkalibacillus berkeleyi</name>
    <dbReference type="NCBI Taxonomy" id="1069813"/>
    <lineage>
        <taxon>Bacteria</taxon>
        <taxon>Bacillati</taxon>
        <taxon>Bacillota</taxon>
        <taxon>Bacilli</taxon>
        <taxon>Bacillales</taxon>
        <taxon>Fictibacillaceae</taxon>
        <taxon>Pseudalkalibacillus</taxon>
    </lineage>
</organism>
<evidence type="ECO:0000313" key="1">
    <source>
        <dbReference type="EMBL" id="MCF6138283.1"/>
    </source>
</evidence>